<evidence type="ECO:0000313" key="3">
    <source>
        <dbReference type="Proteomes" id="UP000539075"/>
    </source>
</evidence>
<name>A0A7W8C4C9_9BACT</name>
<reference evidence="2 3" key="1">
    <citation type="submission" date="2020-08" db="EMBL/GenBank/DDBJ databases">
        <title>Genomic Encyclopedia of Type Strains, Phase IV (KMG-IV): sequencing the most valuable type-strain genomes for metagenomic binning, comparative biology and taxonomic classification.</title>
        <authorList>
            <person name="Goeker M."/>
        </authorList>
    </citation>
    <scope>NUCLEOTIDE SEQUENCE [LARGE SCALE GENOMIC DNA]</scope>
    <source>
        <strain evidence="2 3">DSM 11275</strain>
    </source>
</reference>
<gene>
    <name evidence="2" type="ORF">HNQ38_002267</name>
</gene>
<organism evidence="2 3">
    <name type="scientific">Desulfovibrio intestinalis</name>
    <dbReference type="NCBI Taxonomy" id="58621"/>
    <lineage>
        <taxon>Bacteria</taxon>
        <taxon>Pseudomonadati</taxon>
        <taxon>Thermodesulfobacteriota</taxon>
        <taxon>Desulfovibrionia</taxon>
        <taxon>Desulfovibrionales</taxon>
        <taxon>Desulfovibrionaceae</taxon>
        <taxon>Desulfovibrio</taxon>
    </lineage>
</organism>
<proteinExistence type="predicted"/>
<comment type="caution">
    <text evidence="2">The sequence shown here is derived from an EMBL/GenBank/DDBJ whole genome shotgun (WGS) entry which is preliminary data.</text>
</comment>
<accession>A0A7W8C4C9</accession>
<dbReference type="EMBL" id="JACHGO010000006">
    <property type="protein sequence ID" value="MBB5144159.1"/>
    <property type="molecule type" value="Genomic_DNA"/>
</dbReference>
<feature type="region of interest" description="Disordered" evidence="1">
    <location>
        <begin position="69"/>
        <end position="96"/>
    </location>
</feature>
<evidence type="ECO:0000313" key="2">
    <source>
        <dbReference type="EMBL" id="MBB5144159.1"/>
    </source>
</evidence>
<keyword evidence="3" id="KW-1185">Reference proteome</keyword>
<protein>
    <submittedName>
        <fullName evidence="2">Uncharacterized protein</fullName>
    </submittedName>
</protein>
<dbReference type="AlphaFoldDB" id="A0A7W8C4C9"/>
<evidence type="ECO:0000256" key="1">
    <source>
        <dbReference type="SAM" id="MobiDB-lite"/>
    </source>
</evidence>
<dbReference type="Proteomes" id="UP000539075">
    <property type="component" value="Unassembled WGS sequence"/>
</dbReference>
<dbReference type="RefSeq" id="WP_183720560.1">
    <property type="nucleotide sequence ID" value="NZ_JACHGO010000006.1"/>
</dbReference>
<sequence length="119" mass="13837">MEKLLARLAQQLDTIDEASLMSLWSKYATTTSRFEPTKRWEEATLIFSLIQAKRWKNQLFNFHWSRQSQGQEGLDPQLPNLAPDFALETPQEPAPAQRCRVLEFRPLKQDSESGENDEN</sequence>